<keyword evidence="11" id="KW-1185">Reference proteome</keyword>
<accession>A0AAD9MHX8</accession>
<evidence type="ECO:0000313" key="10">
    <source>
        <dbReference type="EMBL" id="KAK2077522.1"/>
    </source>
</evidence>
<dbReference type="SMART" id="SM00249">
    <property type="entry name" value="PHD"/>
    <property type="match status" value="1"/>
</dbReference>
<gene>
    <name evidence="10" type="ORF">QBZ16_004367</name>
</gene>
<dbReference type="InterPro" id="IPR021998">
    <property type="entry name" value="Alfin_N"/>
</dbReference>
<dbReference type="SUPFAM" id="SSF57903">
    <property type="entry name" value="FYVE/PHD zinc finger"/>
    <property type="match status" value="1"/>
</dbReference>
<feature type="domain" description="PHD-type" evidence="9">
    <location>
        <begin position="215"/>
        <end position="267"/>
    </location>
</feature>
<evidence type="ECO:0000256" key="1">
    <source>
        <dbReference type="ARBA" id="ARBA00010445"/>
    </source>
</evidence>
<dbReference type="GO" id="GO:0008270">
    <property type="term" value="F:zinc ion binding"/>
    <property type="evidence" value="ECO:0007669"/>
    <property type="project" value="UniProtKB-KW"/>
</dbReference>
<protein>
    <recommendedName>
        <fullName evidence="9">PHD-type domain-containing protein</fullName>
    </recommendedName>
</protein>
<evidence type="ECO:0000259" key="9">
    <source>
        <dbReference type="PROSITE" id="PS50016"/>
    </source>
</evidence>
<dbReference type="AlphaFoldDB" id="A0AAD9MHX8"/>
<organism evidence="10 11">
    <name type="scientific">Prototheca wickerhamii</name>
    <dbReference type="NCBI Taxonomy" id="3111"/>
    <lineage>
        <taxon>Eukaryota</taxon>
        <taxon>Viridiplantae</taxon>
        <taxon>Chlorophyta</taxon>
        <taxon>core chlorophytes</taxon>
        <taxon>Trebouxiophyceae</taxon>
        <taxon>Chlorellales</taxon>
        <taxon>Chlorellaceae</taxon>
        <taxon>Prototheca</taxon>
    </lineage>
</organism>
<dbReference type="InterPro" id="IPR045104">
    <property type="entry name" value="Alfin"/>
</dbReference>
<name>A0AAD9MHX8_PROWI</name>
<comment type="similarity">
    <text evidence="1">Belongs to the Alfin family.</text>
</comment>
<keyword evidence="2" id="KW-0479">Metal-binding</keyword>
<feature type="region of interest" description="Disordered" evidence="8">
    <location>
        <begin position="134"/>
        <end position="215"/>
    </location>
</feature>
<dbReference type="Pfam" id="PF12165">
    <property type="entry name" value="Alfin"/>
    <property type="match status" value="1"/>
</dbReference>
<evidence type="ECO:0000256" key="2">
    <source>
        <dbReference type="ARBA" id="ARBA00022723"/>
    </source>
</evidence>
<reference evidence="10" key="1">
    <citation type="submission" date="2021-01" db="EMBL/GenBank/DDBJ databases">
        <authorList>
            <person name="Eckstrom K.M.E."/>
        </authorList>
    </citation>
    <scope>NUCLEOTIDE SEQUENCE</scope>
    <source>
        <strain evidence="10">UVCC 0001</strain>
    </source>
</reference>
<dbReference type="InterPro" id="IPR013083">
    <property type="entry name" value="Znf_RING/FYVE/PHD"/>
</dbReference>
<evidence type="ECO:0000256" key="7">
    <source>
        <dbReference type="PROSITE-ProRule" id="PRU00146"/>
    </source>
</evidence>
<feature type="compositionally biased region" description="Acidic residues" evidence="8">
    <location>
        <begin position="201"/>
        <end position="215"/>
    </location>
</feature>
<dbReference type="GO" id="GO:0003712">
    <property type="term" value="F:transcription coregulator activity"/>
    <property type="evidence" value="ECO:0007669"/>
    <property type="project" value="TreeGrafter"/>
</dbReference>
<evidence type="ECO:0000256" key="8">
    <source>
        <dbReference type="SAM" id="MobiDB-lite"/>
    </source>
</evidence>
<keyword evidence="3 7" id="KW-0863">Zinc-finger</keyword>
<evidence type="ECO:0000313" key="11">
    <source>
        <dbReference type="Proteomes" id="UP001255856"/>
    </source>
</evidence>
<comment type="caution">
    <text evidence="10">The sequence shown here is derived from an EMBL/GenBank/DDBJ whole genome shotgun (WGS) entry which is preliminary data.</text>
</comment>
<dbReference type="GO" id="GO:0000976">
    <property type="term" value="F:transcription cis-regulatory region binding"/>
    <property type="evidence" value="ECO:0007669"/>
    <property type="project" value="TreeGrafter"/>
</dbReference>
<sequence>MASTRTVEETFYDYSQRRKGIIRALTVEVRRLQVQTRLPGIVPSECPDDPVPPELPEPALGINFARDGMERRDWFSLIAVHSDAWLMSMAFFNAARLDAEGRRLLFNEINSLPTCLEIVLGKARGNGPIAGAAQISKRAAEPPSALHQEPGKRLAQSEYEDAQMATSELPAPARPAPVKLESFGQTAPPSRKAAGSPPASNEDDGEEEDDDDVEYDPCPNCGREFKDGEFWIFCDFCQRWFDGKCVGMTAERAKVQKKWQCPFCATEER</sequence>
<evidence type="ECO:0000256" key="6">
    <source>
        <dbReference type="ARBA" id="ARBA00023163"/>
    </source>
</evidence>
<keyword evidence="6" id="KW-0804">Transcription</keyword>
<dbReference type="PANTHER" id="PTHR12321">
    <property type="entry name" value="CPG BINDING PROTEIN"/>
    <property type="match status" value="1"/>
</dbReference>
<dbReference type="InterPro" id="IPR011011">
    <property type="entry name" value="Znf_FYVE_PHD"/>
</dbReference>
<evidence type="ECO:0000256" key="4">
    <source>
        <dbReference type="ARBA" id="ARBA00022833"/>
    </source>
</evidence>
<dbReference type="GO" id="GO:0006355">
    <property type="term" value="P:regulation of DNA-templated transcription"/>
    <property type="evidence" value="ECO:0007669"/>
    <property type="project" value="InterPro"/>
</dbReference>
<dbReference type="EMBL" id="JASFZW010000006">
    <property type="protein sequence ID" value="KAK2077522.1"/>
    <property type="molecule type" value="Genomic_DNA"/>
</dbReference>
<proteinExistence type="inferred from homology"/>
<dbReference type="GO" id="GO:0005634">
    <property type="term" value="C:nucleus"/>
    <property type="evidence" value="ECO:0007669"/>
    <property type="project" value="TreeGrafter"/>
</dbReference>
<dbReference type="Gene3D" id="3.30.40.10">
    <property type="entry name" value="Zinc/RING finger domain, C3HC4 (zinc finger)"/>
    <property type="match status" value="1"/>
</dbReference>
<dbReference type="PANTHER" id="PTHR12321:SF98">
    <property type="entry name" value="PHD FINGER PROTEIN ALFIN-LIKE 5"/>
    <property type="match status" value="1"/>
</dbReference>
<dbReference type="GO" id="GO:0042393">
    <property type="term" value="F:histone binding"/>
    <property type="evidence" value="ECO:0007669"/>
    <property type="project" value="InterPro"/>
</dbReference>
<dbReference type="InterPro" id="IPR019787">
    <property type="entry name" value="Znf_PHD-finger"/>
</dbReference>
<keyword evidence="4" id="KW-0862">Zinc</keyword>
<dbReference type="PROSITE" id="PS50016">
    <property type="entry name" value="ZF_PHD_2"/>
    <property type="match status" value="1"/>
</dbReference>
<dbReference type="InterPro" id="IPR001965">
    <property type="entry name" value="Znf_PHD"/>
</dbReference>
<dbReference type="Proteomes" id="UP001255856">
    <property type="component" value="Unassembled WGS sequence"/>
</dbReference>
<evidence type="ECO:0000256" key="5">
    <source>
        <dbReference type="ARBA" id="ARBA00023015"/>
    </source>
</evidence>
<dbReference type="Pfam" id="PF00628">
    <property type="entry name" value="PHD"/>
    <property type="match status" value="1"/>
</dbReference>
<evidence type="ECO:0000256" key="3">
    <source>
        <dbReference type="ARBA" id="ARBA00022771"/>
    </source>
</evidence>
<keyword evidence="5" id="KW-0805">Transcription regulation</keyword>